<protein>
    <recommendedName>
        <fullName evidence="2">Winged helix-turn-helix domain-containing protein</fullName>
    </recommendedName>
</protein>
<evidence type="ECO:0000313" key="4">
    <source>
        <dbReference type="Proteomes" id="UP001299970"/>
    </source>
</evidence>
<gene>
    <name evidence="3" type="ORF">MMF94_31965</name>
</gene>
<dbReference type="SUPFAM" id="SSF48452">
    <property type="entry name" value="TPR-like"/>
    <property type="match status" value="1"/>
</dbReference>
<evidence type="ECO:0000313" key="3">
    <source>
        <dbReference type="EMBL" id="MCH6170342.1"/>
    </source>
</evidence>
<dbReference type="EMBL" id="JAKXMK010000031">
    <property type="protein sequence ID" value="MCH6170342.1"/>
    <property type="molecule type" value="Genomic_DNA"/>
</dbReference>
<accession>A0ABS9TP79</accession>
<dbReference type="InterPro" id="IPR011990">
    <property type="entry name" value="TPR-like_helical_dom_sf"/>
</dbReference>
<organism evidence="3 4">
    <name type="scientific">Pseudonocardia alaniniphila</name>
    <dbReference type="NCBI Taxonomy" id="75291"/>
    <lineage>
        <taxon>Bacteria</taxon>
        <taxon>Bacillati</taxon>
        <taxon>Actinomycetota</taxon>
        <taxon>Actinomycetes</taxon>
        <taxon>Pseudonocardiales</taxon>
        <taxon>Pseudonocardiaceae</taxon>
        <taxon>Pseudonocardia</taxon>
    </lineage>
</organism>
<feature type="domain" description="Winged helix-turn-helix" evidence="2">
    <location>
        <begin position="98"/>
        <end position="173"/>
    </location>
</feature>
<dbReference type="Proteomes" id="UP001299970">
    <property type="component" value="Unassembled WGS sequence"/>
</dbReference>
<feature type="region of interest" description="Disordered" evidence="1">
    <location>
        <begin position="506"/>
        <end position="525"/>
    </location>
</feature>
<dbReference type="RefSeq" id="WP_241041146.1">
    <property type="nucleotide sequence ID" value="NZ_BAAAJF010000063.1"/>
</dbReference>
<evidence type="ECO:0000256" key="1">
    <source>
        <dbReference type="SAM" id="MobiDB-lite"/>
    </source>
</evidence>
<name>A0ABS9TP79_9PSEU</name>
<sequence>MPPLSVEYATTLFALRARTTQPDFPSDPGTDGTVADICRRLDGLPLAIELAAARMRVMSAPELAQRLDDARLLTGGSRTVQPRQQSLVSAIDWSYRWLSALEQQMFARQSVLPGGADLAAVHAVCAQPRATETETLDLLTALVDKSMVVATSSPSGTRYRVLETLRAYGRRRLPDSGPLARRHAEHFVDLAERAARGVQGPDERLWVERALPDVDNFRAAFEWAFSDRDIDLTLRLVASLPEVLQVRIGYEAAAWAERALELAPDDHPLFVAGIGAAARGAWFLGDFARARGLAARAGARVPAAGTARSGYPADVAADVALYEGDVDTALRYYESQVALARGDADPIRLAWTLYYVAICEAARRTPERGLRAAEECLRVAEATANPTATSMAHYALGLVLKKSDPARALALFDEAASRAASVHNYWWQGIALMEAAATRAIHDDVVAAACSFVDVLDHWDRTGDWTQQWLNLRYIIRLLVRLGAEQEALTLHHCLNAAGKVSPLRNHQSGRLLDGPDGPQSRAAAALGSAMPAVHAVRLARSRLSRAC</sequence>
<dbReference type="PANTHER" id="PTHR47691">
    <property type="entry name" value="REGULATOR-RELATED"/>
    <property type="match status" value="1"/>
</dbReference>
<dbReference type="PANTHER" id="PTHR47691:SF3">
    <property type="entry name" value="HTH-TYPE TRANSCRIPTIONAL REGULATOR RV0890C-RELATED"/>
    <property type="match status" value="1"/>
</dbReference>
<dbReference type="Gene3D" id="1.25.40.10">
    <property type="entry name" value="Tetratricopeptide repeat domain"/>
    <property type="match status" value="1"/>
</dbReference>
<proteinExistence type="predicted"/>
<dbReference type="InterPro" id="IPR058852">
    <property type="entry name" value="HTH_77"/>
</dbReference>
<reference evidence="3 4" key="1">
    <citation type="submission" date="2022-03" db="EMBL/GenBank/DDBJ databases">
        <title>Pseudonocardia alaer sp. nov., a novel actinomycete isolated from reed forest soil.</title>
        <authorList>
            <person name="Wang L."/>
        </authorList>
    </citation>
    <scope>NUCLEOTIDE SEQUENCE [LARGE SCALE GENOMIC DNA]</scope>
    <source>
        <strain evidence="3 4">Y-16303</strain>
    </source>
</reference>
<dbReference type="Pfam" id="PF25872">
    <property type="entry name" value="HTH_77"/>
    <property type="match status" value="1"/>
</dbReference>
<comment type="caution">
    <text evidence="3">The sequence shown here is derived from an EMBL/GenBank/DDBJ whole genome shotgun (WGS) entry which is preliminary data.</text>
</comment>
<keyword evidence="4" id="KW-1185">Reference proteome</keyword>
<evidence type="ECO:0000259" key="2">
    <source>
        <dbReference type="Pfam" id="PF25872"/>
    </source>
</evidence>